<evidence type="ECO:0000313" key="1">
    <source>
        <dbReference type="EMBL" id="GLQ32806.1"/>
    </source>
</evidence>
<sequence length="63" mass="7580">MINGEKVSEVKTEILNASMNVELDDKKAKERERSRKMRAARLSIELYREEQELRHQIEEFPFE</sequence>
<reference evidence="1" key="2">
    <citation type="submission" date="2023-01" db="EMBL/GenBank/DDBJ databases">
        <title>Draft genome sequence of Litoribrevibacter albus strain NBRC 110071.</title>
        <authorList>
            <person name="Sun Q."/>
            <person name="Mori K."/>
        </authorList>
    </citation>
    <scope>NUCLEOTIDE SEQUENCE</scope>
    <source>
        <strain evidence="1">NBRC 110071</strain>
    </source>
</reference>
<comment type="caution">
    <text evidence="1">The sequence shown here is derived from an EMBL/GenBank/DDBJ whole genome shotgun (WGS) entry which is preliminary data.</text>
</comment>
<reference evidence="1" key="1">
    <citation type="journal article" date="2014" name="Int. J. Syst. Evol. Microbiol.">
        <title>Complete genome sequence of Corynebacterium casei LMG S-19264T (=DSM 44701T), isolated from a smear-ripened cheese.</title>
        <authorList>
            <consortium name="US DOE Joint Genome Institute (JGI-PGF)"/>
            <person name="Walter F."/>
            <person name="Albersmeier A."/>
            <person name="Kalinowski J."/>
            <person name="Ruckert C."/>
        </authorList>
    </citation>
    <scope>NUCLEOTIDE SEQUENCE</scope>
    <source>
        <strain evidence="1">NBRC 110071</strain>
    </source>
</reference>
<dbReference type="RefSeq" id="WP_284382942.1">
    <property type="nucleotide sequence ID" value="NZ_BSNM01000016.1"/>
</dbReference>
<dbReference type="NCBIfam" id="NF046101">
    <property type="entry name" value="PA3496_fam"/>
    <property type="match status" value="1"/>
</dbReference>
<dbReference type="InterPro" id="IPR058059">
    <property type="entry name" value="PA3496-like"/>
</dbReference>
<keyword evidence="2" id="KW-1185">Reference proteome</keyword>
<gene>
    <name evidence="1" type="ORF">GCM10007876_32850</name>
</gene>
<proteinExistence type="predicted"/>
<name>A0AA37SCS8_9GAMM</name>
<organism evidence="1 2">
    <name type="scientific">Litoribrevibacter albus</name>
    <dbReference type="NCBI Taxonomy" id="1473156"/>
    <lineage>
        <taxon>Bacteria</taxon>
        <taxon>Pseudomonadati</taxon>
        <taxon>Pseudomonadota</taxon>
        <taxon>Gammaproteobacteria</taxon>
        <taxon>Oceanospirillales</taxon>
        <taxon>Oceanospirillaceae</taxon>
        <taxon>Litoribrevibacter</taxon>
    </lineage>
</organism>
<dbReference type="EMBL" id="BSNM01000016">
    <property type="protein sequence ID" value="GLQ32806.1"/>
    <property type="molecule type" value="Genomic_DNA"/>
</dbReference>
<protein>
    <submittedName>
        <fullName evidence="1">Uncharacterized protein</fullName>
    </submittedName>
</protein>
<dbReference type="AlphaFoldDB" id="A0AA37SCS8"/>
<accession>A0AA37SCS8</accession>
<evidence type="ECO:0000313" key="2">
    <source>
        <dbReference type="Proteomes" id="UP001161389"/>
    </source>
</evidence>
<dbReference type="Proteomes" id="UP001161389">
    <property type="component" value="Unassembled WGS sequence"/>
</dbReference>